<dbReference type="SUPFAM" id="SSF46548">
    <property type="entry name" value="alpha-helical ferredoxin"/>
    <property type="match status" value="1"/>
</dbReference>
<dbReference type="InterPro" id="IPR004453">
    <property type="entry name" value="QueG"/>
</dbReference>
<dbReference type="RefSeq" id="WP_184678956.1">
    <property type="nucleotide sequence ID" value="NZ_JACHGY010000001.1"/>
</dbReference>
<evidence type="ECO:0000256" key="1">
    <source>
        <dbReference type="ARBA" id="ARBA00022485"/>
    </source>
</evidence>
<dbReference type="NCBIfam" id="TIGR00276">
    <property type="entry name" value="tRNA epoxyqueuosine(34) reductase QueG"/>
    <property type="match status" value="1"/>
</dbReference>
<keyword evidence="1" id="KW-0004">4Fe-4S</keyword>
<evidence type="ECO:0000256" key="9">
    <source>
        <dbReference type="SAM" id="MobiDB-lite"/>
    </source>
</evidence>
<evidence type="ECO:0000256" key="3">
    <source>
        <dbReference type="ARBA" id="ARBA00022694"/>
    </source>
</evidence>
<dbReference type="GO" id="GO:0046872">
    <property type="term" value="F:metal ion binding"/>
    <property type="evidence" value="ECO:0007669"/>
    <property type="project" value="UniProtKB-KW"/>
</dbReference>
<dbReference type="InterPro" id="IPR013542">
    <property type="entry name" value="QueG_DUF1730"/>
</dbReference>
<evidence type="ECO:0000313" key="11">
    <source>
        <dbReference type="EMBL" id="MBB6431491.1"/>
    </source>
</evidence>
<keyword evidence="3" id="KW-0819">tRNA processing</keyword>
<evidence type="ECO:0000256" key="2">
    <source>
        <dbReference type="ARBA" id="ARBA00022490"/>
    </source>
</evidence>
<keyword evidence="4" id="KW-0479">Metal-binding</keyword>
<protein>
    <submittedName>
        <fullName evidence="11">Epoxyqueuosine reductase</fullName>
        <ecNumber evidence="11">1.17.99.6</ecNumber>
    </submittedName>
</protein>
<evidence type="ECO:0000259" key="10">
    <source>
        <dbReference type="PROSITE" id="PS51379"/>
    </source>
</evidence>
<evidence type="ECO:0000256" key="4">
    <source>
        <dbReference type="ARBA" id="ARBA00022723"/>
    </source>
</evidence>
<feature type="domain" description="4Fe-4S ferredoxin-type" evidence="10">
    <location>
        <begin position="230"/>
        <end position="260"/>
    </location>
</feature>
<keyword evidence="7" id="KW-0408">Iron</keyword>
<reference evidence="11 12" key="1">
    <citation type="submission" date="2020-08" db="EMBL/GenBank/DDBJ databases">
        <title>Genomic Encyclopedia of Type Strains, Phase IV (KMG-IV): sequencing the most valuable type-strain genomes for metagenomic binning, comparative biology and taxonomic classification.</title>
        <authorList>
            <person name="Goeker M."/>
        </authorList>
    </citation>
    <scope>NUCLEOTIDE SEQUENCE [LARGE SCALE GENOMIC DNA]</scope>
    <source>
        <strain evidence="11 12">DSM 103725</strain>
    </source>
</reference>
<name>A0A7X0LMC2_9BACT</name>
<dbReference type="PANTHER" id="PTHR30002:SF4">
    <property type="entry name" value="EPOXYQUEUOSINE REDUCTASE"/>
    <property type="match status" value="1"/>
</dbReference>
<evidence type="ECO:0000256" key="7">
    <source>
        <dbReference type="ARBA" id="ARBA00023004"/>
    </source>
</evidence>
<proteinExistence type="predicted"/>
<evidence type="ECO:0000256" key="6">
    <source>
        <dbReference type="ARBA" id="ARBA00023002"/>
    </source>
</evidence>
<keyword evidence="6 11" id="KW-0560">Oxidoreductase</keyword>
<evidence type="ECO:0000256" key="8">
    <source>
        <dbReference type="ARBA" id="ARBA00023014"/>
    </source>
</evidence>
<keyword evidence="12" id="KW-1185">Reference proteome</keyword>
<accession>A0A7X0LMC2</accession>
<organism evidence="11 12">
    <name type="scientific">Algisphaera agarilytica</name>
    <dbReference type="NCBI Taxonomy" id="1385975"/>
    <lineage>
        <taxon>Bacteria</taxon>
        <taxon>Pseudomonadati</taxon>
        <taxon>Planctomycetota</taxon>
        <taxon>Phycisphaerae</taxon>
        <taxon>Phycisphaerales</taxon>
        <taxon>Phycisphaeraceae</taxon>
        <taxon>Algisphaera</taxon>
    </lineage>
</organism>
<dbReference type="PROSITE" id="PS51379">
    <property type="entry name" value="4FE4S_FER_2"/>
    <property type="match status" value="1"/>
</dbReference>
<keyword evidence="2" id="KW-0963">Cytoplasm</keyword>
<dbReference type="InterPro" id="IPR017900">
    <property type="entry name" value="4Fe4S_Fe_S_CS"/>
</dbReference>
<keyword evidence="8" id="KW-0411">Iron-sulfur</keyword>
<dbReference type="GO" id="GO:0008616">
    <property type="term" value="P:tRNA queuosine(34) biosynthetic process"/>
    <property type="evidence" value="ECO:0007669"/>
    <property type="project" value="UniProtKB-KW"/>
</dbReference>
<evidence type="ECO:0000256" key="5">
    <source>
        <dbReference type="ARBA" id="ARBA00022785"/>
    </source>
</evidence>
<dbReference type="GO" id="GO:0052693">
    <property type="term" value="F:epoxyqueuosine reductase activity"/>
    <property type="evidence" value="ECO:0007669"/>
    <property type="project" value="UniProtKB-EC"/>
</dbReference>
<dbReference type="Proteomes" id="UP000541810">
    <property type="component" value="Unassembled WGS sequence"/>
</dbReference>
<dbReference type="InterPro" id="IPR017896">
    <property type="entry name" value="4Fe4S_Fe-S-bd"/>
</dbReference>
<dbReference type="Pfam" id="PF08331">
    <property type="entry name" value="QueG_DUF1730"/>
    <property type="match status" value="1"/>
</dbReference>
<dbReference type="EC" id="1.17.99.6" evidence="11"/>
<sequence length="408" mass="44026">MAILESARDLGFALAGIAPAGPSEQADAVRDWVAQGKHGTMGWIENHLDIRVDLEKLLPGAASVVAVCDAYASQPPEAPEGSAPSPFRERAGVRVSEPDADHGMGGGEYADAQHPHPPPAPPSREGSDLPRGKIARYAWGDDYHKVLKKRLHKLADTLAERFPEAAFRTAVDTAPALEREIAARAGLGWQGKNTMLIHPRHGSYTLLGLVVTTLELPSSEELGHPELPGMGVTVPATDHCANCTRCIDACPTDAIAAEGYSIDASRCVSYLTIEHREPVPGEFLEGIGEWIAGCDICQEVCPYNTVGQRNPLPVHERYDPGPRGFADGLDLVEVLSWAADDRTRVFQGSALKRIKLDMIRRNALIAIGNVLAQRDDAGLRDAVQGCLDDESELVATTARQVWDRIQPV</sequence>
<dbReference type="PANTHER" id="PTHR30002">
    <property type="entry name" value="EPOXYQUEUOSINE REDUCTASE"/>
    <property type="match status" value="1"/>
</dbReference>
<evidence type="ECO:0000313" key="12">
    <source>
        <dbReference type="Proteomes" id="UP000541810"/>
    </source>
</evidence>
<dbReference type="Gene3D" id="3.30.70.20">
    <property type="match status" value="1"/>
</dbReference>
<feature type="compositionally biased region" description="Basic and acidic residues" evidence="9">
    <location>
        <begin position="87"/>
        <end position="102"/>
    </location>
</feature>
<dbReference type="PROSITE" id="PS00198">
    <property type="entry name" value="4FE4S_FER_1"/>
    <property type="match status" value="1"/>
</dbReference>
<keyword evidence="5" id="KW-0671">Queuosine biosynthesis</keyword>
<dbReference type="EMBL" id="JACHGY010000001">
    <property type="protein sequence ID" value="MBB6431491.1"/>
    <property type="molecule type" value="Genomic_DNA"/>
</dbReference>
<dbReference type="Pfam" id="PF13484">
    <property type="entry name" value="Fer4_16"/>
    <property type="match status" value="1"/>
</dbReference>
<feature type="compositionally biased region" description="Low complexity" evidence="9">
    <location>
        <begin position="73"/>
        <end position="86"/>
    </location>
</feature>
<dbReference type="GO" id="GO:0051539">
    <property type="term" value="F:4 iron, 4 sulfur cluster binding"/>
    <property type="evidence" value="ECO:0007669"/>
    <property type="project" value="UniProtKB-KW"/>
</dbReference>
<gene>
    <name evidence="11" type="ORF">HNQ40_003297</name>
</gene>
<feature type="region of interest" description="Disordered" evidence="9">
    <location>
        <begin position="73"/>
        <end position="130"/>
    </location>
</feature>
<comment type="caution">
    <text evidence="11">The sequence shown here is derived from an EMBL/GenBank/DDBJ whole genome shotgun (WGS) entry which is preliminary data.</text>
</comment>
<dbReference type="AlphaFoldDB" id="A0A7X0LMC2"/>